<dbReference type="OrthoDB" id="10262413at2759"/>
<dbReference type="PANTHER" id="PTHR48079:SF6">
    <property type="entry name" value="NAD(P)-BINDING DOMAIN-CONTAINING PROTEIN-RELATED"/>
    <property type="match status" value="1"/>
</dbReference>
<name>A0A8H4L3S4_9HYPO</name>
<evidence type="ECO:0000313" key="2">
    <source>
        <dbReference type="EMBL" id="KAF4462550.1"/>
    </source>
</evidence>
<keyword evidence="3" id="KW-1185">Reference proteome</keyword>
<proteinExistence type="predicted"/>
<dbReference type="Gene3D" id="3.40.50.720">
    <property type="entry name" value="NAD(P)-binding Rossmann-like Domain"/>
    <property type="match status" value="1"/>
</dbReference>
<evidence type="ECO:0000259" key="1">
    <source>
        <dbReference type="Pfam" id="PF01370"/>
    </source>
</evidence>
<dbReference type="InterPro" id="IPR051783">
    <property type="entry name" value="NAD(P)-dependent_oxidoreduct"/>
</dbReference>
<dbReference type="InterPro" id="IPR001509">
    <property type="entry name" value="Epimerase_deHydtase"/>
</dbReference>
<dbReference type="PANTHER" id="PTHR48079">
    <property type="entry name" value="PROTEIN YEEZ"/>
    <property type="match status" value="1"/>
</dbReference>
<dbReference type="GO" id="GO:0005737">
    <property type="term" value="C:cytoplasm"/>
    <property type="evidence" value="ECO:0007669"/>
    <property type="project" value="TreeGrafter"/>
</dbReference>
<comment type="caution">
    <text evidence="2">The sequence shown here is derived from an EMBL/GenBank/DDBJ whole genome shotgun (WGS) entry which is preliminary data.</text>
</comment>
<dbReference type="AlphaFoldDB" id="A0A8H4L3S4"/>
<organism evidence="2 3">
    <name type="scientific">Fusarium albosuccineum</name>
    <dbReference type="NCBI Taxonomy" id="1237068"/>
    <lineage>
        <taxon>Eukaryota</taxon>
        <taxon>Fungi</taxon>
        <taxon>Dikarya</taxon>
        <taxon>Ascomycota</taxon>
        <taxon>Pezizomycotina</taxon>
        <taxon>Sordariomycetes</taxon>
        <taxon>Hypocreomycetidae</taxon>
        <taxon>Hypocreales</taxon>
        <taxon>Nectriaceae</taxon>
        <taxon>Fusarium</taxon>
        <taxon>Fusarium decemcellulare species complex</taxon>
    </lineage>
</organism>
<protein>
    <submittedName>
        <fullName evidence="2">NAD dependent epimerase dehydratase family</fullName>
    </submittedName>
</protein>
<gene>
    <name evidence="2" type="ORF">FALBO_10637</name>
</gene>
<evidence type="ECO:0000313" key="3">
    <source>
        <dbReference type="Proteomes" id="UP000554235"/>
    </source>
</evidence>
<dbReference type="SUPFAM" id="SSF51735">
    <property type="entry name" value="NAD(P)-binding Rossmann-fold domains"/>
    <property type="match status" value="1"/>
</dbReference>
<sequence>MPSFTTNSPKILLSGATGYVGGTILDHIVKSREQSLQNLTVDLLVRNQEDSKKLLAVYGDRVNPIQWEGLTDTQFITDTAASYDIVLNTGFGFVPDGAEAFVRGLARRIGGDSPTPWLLHLSGCSNLADRPLTQEAHPNREWDDARSRAIYDFLEAEDARDPYPQRTAEIRVLSAAEETGVQAISVNTPCIFGTGTGLFRRQGFIIPAFMRFVLKHGCGFKLNETANFDWVHVKDLADLFILLLRAILEREDRGIGYLPSGKNGIISSSVGYTLQTDMMQLCLDTAFEAGVLPTGSTPKHKEIRQFALEKIADEIMDGLVSMAERSWAGHKRMKGTVARQLLGWNPNRLRDSWEQDYADVLDELRSSSTGGILEHFSKKEG</sequence>
<accession>A0A8H4L3S4</accession>
<feature type="domain" description="NAD-dependent epimerase/dehydratase" evidence="1">
    <location>
        <begin position="162"/>
        <end position="246"/>
    </location>
</feature>
<dbReference type="InterPro" id="IPR036291">
    <property type="entry name" value="NAD(P)-bd_dom_sf"/>
</dbReference>
<dbReference type="EMBL" id="JAADYS010001518">
    <property type="protein sequence ID" value="KAF4462550.1"/>
    <property type="molecule type" value="Genomic_DNA"/>
</dbReference>
<dbReference type="Proteomes" id="UP000554235">
    <property type="component" value="Unassembled WGS sequence"/>
</dbReference>
<reference evidence="2 3" key="1">
    <citation type="submission" date="2020-01" db="EMBL/GenBank/DDBJ databases">
        <title>Identification and distribution of gene clusters putatively required for synthesis of sphingolipid metabolism inhibitors in phylogenetically diverse species of the filamentous fungus Fusarium.</title>
        <authorList>
            <person name="Kim H.-S."/>
            <person name="Busman M."/>
            <person name="Brown D.W."/>
            <person name="Divon H."/>
            <person name="Uhlig S."/>
            <person name="Proctor R.H."/>
        </authorList>
    </citation>
    <scope>NUCLEOTIDE SEQUENCE [LARGE SCALE GENOMIC DNA]</scope>
    <source>
        <strain evidence="2 3">NRRL 20459</strain>
    </source>
</reference>
<dbReference type="Pfam" id="PF01370">
    <property type="entry name" value="Epimerase"/>
    <property type="match status" value="1"/>
</dbReference>
<dbReference type="GO" id="GO:0004029">
    <property type="term" value="F:aldehyde dehydrogenase (NAD+) activity"/>
    <property type="evidence" value="ECO:0007669"/>
    <property type="project" value="TreeGrafter"/>
</dbReference>